<dbReference type="PANTHER" id="PTHR30097:SF4">
    <property type="entry name" value="SLR6042 PROTEIN"/>
    <property type="match status" value="1"/>
</dbReference>
<dbReference type="RefSeq" id="WP_322348335.1">
    <property type="nucleotide sequence ID" value="NZ_CP129968.2"/>
</dbReference>
<dbReference type="GO" id="GO:0022857">
    <property type="term" value="F:transmembrane transporter activity"/>
    <property type="evidence" value="ECO:0007669"/>
    <property type="project" value="InterPro"/>
</dbReference>
<dbReference type="GO" id="GO:0060003">
    <property type="term" value="P:copper ion export"/>
    <property type="evidence" value="ECO:0007669"/>
    <property type="project" value="TreeGrafter"/>
</dbReference>
<keyword evidence="2" id="KW-0813">Transport</keyword>
<reference evidence="4" key="1">
    <citation type="submission" date="2023-08" db="EMBL/GenBank/DDBJ databases">
        <title>Comparative genomics and taxonomic characterization of three novel marine species of genus Marivirga.</title>
        <authorList>
            <person name="Muhammad N."/>
            <person name="Kim S.-G."/>
        </authorList>
    </citation>
    <scope>NUCLEOTIDE SEQUENCE</scope>
    <source>
        <strain evidence="4">BKB1-2</strain>
    </source>
</reference>
<dbReference type="Proteomes" id="UP001232019">
    <property type="component" value="Chromosome"/>
</dbReference>
<dbReference type="Pfam" id="PF25919">
    <property type="entry name" value="BSH_CusB"/>
    <property type="match status" value="1"/>
</dbReference>
<evidence type="ECO:0000256" key="1">
    <source>
        <dbReference type="ARBA" id="ARBA00009477"/>
    </source>
</evidence>
<dbReference type="PANTHER" id="PTHR30097">
    <property type="entry name" value="CATION EFFLUX SYSTEM PROTEIN CUSB"/>
    <property type="match status" value="1"/>
</dbReference>
<dbReference type="NCBIfam" id="TIGR01730">
    <property type="entry name" value="RND_mfp"/>
    <property type="match status" value="1"/>
</dbReference>
<dbReference type="InterPro" id="IPR051909">
    <property type="entry name" value="MFP_Cation_Efflux"/>
</dbReference>
<dbReference type="GO" id="GO:0016020">
    <property type="term" value="C:membrane"/>
    <property type="evidence" value="ECO:0007669"/>
    <property type="project" value="InterPro"/>
</dbReference>
<evidence type="ECO:0000313" key="4">
    <source>
        <dbReference type="EMBL" id="WKK81194.2"/>
    </source>
</evidence>
<protein>
    <submittedName>
        <fullName evidence="4">Efflux RND transporter periplasmic adaptor subunit</fullName>
    </submittedName>
</protein>
<evidence type="ECO:0000256" key="2">
    <source>
        <dbReference type="ARBA" id="ARBA00022448"/>
    </source>
</evidence>
<evidence type="ECO:0000259" key="3">
    <source>
        <dbReference type="Pfam" id="PF25919"/>
    </source>
</evidence>
<organism evidence="4">
    <name type="scientific">Marivirga arenosa</name>
    <dbReference type="NCBI Taxonomy" id="3059076"/>
    <lineage>
        <taxon>Bacteria</taxon>
        <taxon>Pseudomonadati</taxon>
        <taxon>Bacteroidota</taxon>
        <taxon>Cytophagia</taxon>
        <taxon>Cytophagales</taxon>
        <taxon>Marivirgaceae</taxon>
        <taxon>Marivirga</taxon>
    </lineage>
</organism>
<dbReference type="Gene3D" id="1.10.287.470">
    <property type="entry name" value="Helix hairpin bin"/>
    <property type="match status" value="1"/>
</dbReference>
<dbReference type="SUPFAM" id="SSF111369">
    <property type="entry name" value="HlyD-like secretion proteins"/>
    <property type="match status" value="1"/>
</dbReference>
<dbReference type="GO" id="GO:0015679">
    <property type="term" value="P:plasma membrane copper ion transport"/>
    <property type="evidence" value="ECO:0007669"/>
    <property type="project" value="TreeGrafter"/>
</dbReference>
<sequence length="365" mass="40897">MKINYIILSMLLVMSACSEETQLNSEEAAQEEVAISLSNEQLANSSLKIAQLKKAPLDKKLTVFGELAVAPEDIANVHIVQRAFINGTSILPGDKVKKGQSLATISHPDILTLQSEYLASINTLKQLQADFERKKSLVENKAISLKSYQQTEAKYYEMKVNTDAKKSMLQKLGVNISSLVKGNLQENLHIRAPFSGFVTAVYVKRGMLAEPNMDLFEIVNLDEMHLEFLVYPKDIHLLKEEQRVSFKLPESHKSYESKLHLINKKLTGNAVLAHADIPEQVNIPLGAQLEVTVHSQTDSLLLMPKKGILRQGNHIYIFEALADNQFNKVEIQMVAENEEYIGIDPNSLNANKNYVIEGAYYLSTE</sequence>
<dbReference type="GO" id="GO:0030313">
    <property type="term" value="C:cell envelope"/>
    <property type="evidence" value="ECO:0007669"/>
    <property type="project" value="TreeGrafter"/>
</dbReference>
<dbReference type="AlphaFoldDB" id="A0AA49GG78"/>
<dbReference type="Gene3D" id="2.40.30.170">
    <property type="match status" value="1"/>
</dbReference>
<proteinExistence type="inferred from homology"/>
<dbReference type="PROSITE" id="PS51257">
    <property type="entry name" value="PROKAR_LIPOPROTEIN"/>
    <property type="match status" value="1"/>
</dbReference>
<dbReference type="EMBL" id="CP129968">
    <property type="protein sequence ID" value="WKK81194.2"/>
    <property type="molecule type" value="Genomic_DNA"/>
</dbReference>
<comment type="similarity">
    <text evidence="1">Belongs to the membrane fusion protein (MFP) (TC 8.A.1) family.</text>
</comment>
<gene>
    <name evidence="4" type="ORF">QYS47_02125</name>
</gene>
<dbReference type="Gene3D" id="2.40.50.100">
    <property type="match status" value="1"/>
</dbReference>
<dbReference type="InterPro" id="IPR006143">
    <property type="entry name" value="RND_pump_MFP"/>
</dbReference>
<accession>A0AA49GG78</accession>
<dbReference type="KEGG" id="marp:QYS47_02125"/>
<name>A0AA49GG78_9BACT</name>
<feature type="domain" description="CusB-like barrel-sandwich hybrid" evidence="3">
    <location>
        <begin position="92"/>
        <end position="218"/>
    </location>
</feature>
<dbReference type="InterPro" id="IPR058790">
    <property type="entry name" value="BSH_CusB"/>
</dbReference>